<reference evidence="5 6" key="1">
    <citation type="submission" date="2022-04" db="EMBL/GenBank/DDBJ databases">
        <title>Roseobacter sp. WL0113 is a bacterium isolated from neritic sediment.</title>
        <authorList>
            <person name="Wang L."/>
            <person name="He W."/>
            <person name="Zhang D.-F."/>
        </authorList>
    </citation>
    <scope>NUCLEOTIDE SEQUENCE [LARGE SCALE GENOMIC DNA]</scope>
    <source>
        <strain evidence="5 6">WL0113</strain>
    </source>
</reference>
<evidence type="ECO:0000313" key="5">
    <source>
        <dbReference type="EMBL" id="MCV3272309.1"/>
    </source>
</evidence>
<dbReference type="InterPro" id="IPR028082">
    <property type="entry name" value="Peripla_BP_I"/>
</dbReference>
<sequence>MQYASTIEKRSRRLKTGMARKIRQSEIARISGVSVSTVSRVMNGLPGISAEVREHVQRAAESLGLKLETPLRTIASSVLVLAPMTVLSSHAGQFHTDILSGVSRAAGAAGVSLTCMPLGDTVETESALARADGVILLSVDTRETIEAAQRLAKPVVLLNALANADDDAVDVVLPDNFGGGAKACRFLTELGHDRIACLMHSERETIKERFAGARSILGDGAPCEYVPLSLSVDDLSGKLKALLDRTGFTALLCSNDITAIAAMQALGRLGLSVPGDVSIVGFDDLPPAALSQPPLTTIRIDREALGGAAFRQLLARIENHAEPAMRQILSTELVERHSTAPPAQKAQS</sequence>
<organism evidence="5 6">
    <name type="scientific">Roseobacter sinensis</name>
    <dbReference type="NCBI Taxonomy" id="2931391"/>
    <lineage>
        <taxon>Bacteria</taxon>
        <taxon>Pseudomonadati</taxon>
        <taxon>Pseudomonadota</taxon>
        <taxon>Alphaproteobacteria</taxon>
        <taxon>Rhodobacterales</taxon>
        <taxon>Roseobacteraceae</taxon>
        <taxon>Roseobacter</taxon>
    </lineage>
</organism>
<feature type="domain" description="HTH lacI-type" evidence="4">
    <location>
        <begin position="22"/>
        <end position="76"/>
    </location>
</feature>
<dbReference type="InterPro" id="IPR000843">
    <property type="entry name" value="HTH_LacI"/>
</dbReference>
<gene>
    <name evidence="5" type="ORF">MUB52_12800</name>
</gene>
<dbReference type="InterPro" id="IPR046335">
    <property type="entry name" value="LacI/GalR-like_sensor"/>
</dbReference>
<evidence type="ECO:0000256" key="2">
    <source>
        <dbReference type="ARBA" id="ARBA00023125"/>
    </source>
</evidence>
<keyword evidence="1" id="KW-0805">Transcription regulation</keyword>
<dbReference type="EMBL" id="JALIEB010000007">
    <property type="protein sequence ID" value="MCV3272309.1"/>
    <property type="molecule type" value="Genomic_DNA"/>
</dbReference>
<dbReference type="SUPFAM" id="SSF53822">
    <property type="entry name" value="Periplasmic binding protein-like I"/>
    <property type="match status" value="1"/>
</dbReference>
<dbReference type="Gene3D" id="1.10.260.40">
    <property type="entry name" value="lambda repressor-like DNA-binding domains"/>
    <property type="match status" value="1"/>
</dbReference>
<evidence type="ECO:0000259" key="4">
    <source>
        <dbReference type="PROSITE" id="PS50932"/>
    </source>
</evidence>
<protein>
    <submittedName>
        <fullName evidence="5">LacI family transcriptional regulator</fullName>
    </submittedName>
</protein>
<dbReference type="SUPFAM" id="SSF47413">
    <property type="entry name" value="lambda repressor-like DNA-binding domains"/>
    <property type="match status" value="1"/>
</dbReference>
<dbReference type="Gene3D" id="3.40.50.2300">
    <property type="match status" value="2"/>
</dbReference>
<dbReference type="PANTHER" id="PTHR30146">
    <property type="entry name" value="LACI-RELATED TRANSCRIPTIONAL REPRESSOR"/>
    <property type="match status" value="1"/>
</dbReference>
<dbReference type="PANTHER" id="PTHR30146:SF109">
    <property type="entry name" value="HTH-TYPE TRANSCRIPTIONAL REGULATOR GALS"/>
    <property type="match status" value="1"/>
</dbReference>
<keyword evidence="2" id="KW-0238">DNA-binding</keyword>
<keyword evidence="3" id="KW-0804">Transcription</keyword>
<keyword evidence="6" id="KW-1185">Reference proteome</keyword>
<dbReference type="Proteomes" id="UP001208690">
    <property type="component" value="Unassembled WGS sequence"/>
</dbReference>
<dbReference type="PROSITE" id="PS50932">
    <property type="entry name" value="HTH_LACI_2"/>
    <property type="match status" value="1"/>
</dbReference>
<proteinExistence type="predicted"/>
<accession>A0ABT3BGS1</accession>
<dbReference type="CDD" id="cd06267">
    <property type="entry name" value="PBP1_LacI_sugar_binding-like"/>
    <property type="match status" value="1"/>
</dbReference>
<dbReference type="CDD" id="cd01392">
    <property type="entry name" value="HTH_LacI"/>
    <property type="match status" value="1"/>
</dbReference>
<dbReference type="Pfam" id="PF13377">
    <property type="entry name" value="Peripla_BP_3"/>
    <property type="match status" value="1"/>
</dbReference>
<evidence type="ECO:0000256" key="3">
    <source>
        <dbReference type="ARBA" id="ARBA00023163"/>
    </source>
</evidence>
<evidence type="ECO:0000313" key="6">
    <source>
        <dbReference type="Proteomes" id="UP001208690"/>
    </source>
</evidence>
<comment type="caution">
    <text evidence="5">The sequence shown here is derived from an EMBL/GenBank/DDBJ whole genome shotgun (WGS) entry which is preliminary data.</text>
</comment>
<dbReference type="RefSeq" id="WP_263844628.1">
    <property type="nucleotide sequence ID" value="NZ_JALIEB010000007.1"/>
</dbReference>
<dbReference type="SMART" id="SM00354">
    <property type="entry name" value="HTH_LACI"/>
    <property type="match status" value="1"/>
</dbReference>
<dbReference type="Pfam" id="PF00356">
    <property type="entry name" value="LacI"/>
    <property type="match status" value="1"/>
</dbReference>
<evidence type="ECO:0000256" key="1">
    <source>
        <dbReference type="ARBA" id="ARBA00023015"/>
    </source>
</evidence>
<dbReference type="InterPro" id="IPR010982">
    <property type="entry name" value="Lambda_DNA-bd_dom_sf"/>
</dbReference>
<name>A0ABT3BGS1_9RHOB</name>